<sequence>MDHPALIVVAEDNRTQATRYRLILEKHGYRVVLAENGRTALDAVVQQEPALLLTDLHMPEMDGLELVVAARRAAPQVPIILTTAGSEQVAVDALHGGAATFISKSRSPQDLLETIERVLAVAAVNRDSHGIIRFVSRSEVEYVLLNDNALAPAVIGKIQQQISEMGVCGPSELMQIGTAVDEALVNAIVHGNLEVPSSLREVDDGMAYLALANQRRHEAPFASRRVYVNVHVTRDEANITVRDEGPGFDPSKIPDPTNLDRLDQISGRGLFLINAFMDSVSHNDSGNQIRMTKRRCDVPPA</sequence>
<dbReference type="InterPro" id="IPR050595">
    <property type="entry name" value="Bact_response_regulator"/>
</dbReference>
<name>A0A518DRK0_9BACT</name>
<dbReference type="SUPFAM" id="SSF55874">
    <property type="entry name" value="ATPase domain of HSP90 chaperone/DNA topoisomerase II/histidine kinase"/>
    <property type="match status" value="1"/>
</dbReference>
<accession>A0A518DRK0</accession>
<dbReference type="Proteomes" id="UP000317648">
    <property type="component" value="Chromosome"/>
</dbReference>
<dbReference type="SUPFAM" id="SSF52172">
    <property type="entry name" value="CheY-like"/>
    <property type="match status" value="1"/>
</dbReference>
<evidence type="ECO:0000259" key="3">
    <source>
        <dbReference type="PROSITE" id="PS50110"/>
    </source>
</evidence>
<dbReference type="CDD" id="cd16936">
    <property type="entry name" value="HATPase_RsbW-like"/>
    <property type="match status" value="1"/>
</dbReference>
<protein>
    <submittedName>
        <fullName evidence="4">Transcriptional regulatory protein ZraR</fullName>
    </submittedName>
</protein>
<feature type="modified residue" description="4-aspartylphosphate" evidence="2">
    <location>
        <position position="55"/>
    </location>
</feature>
<dbReference type="GO" id="GO:0000160">
    <property type="term" value="P:phosphorelay signal transduction system"/>
    <property type="evidence" value="ECO:0007669"/>
    <property type="project" value="InterPro"/>
</dbReference>
<dbReference type="Gene3D" id="3.40.50.2300">
    <property type="match status" value="1"/>
</dbReference>
<dbReference type="PANTHER" id="PTHR44591:SF3">
    <property type="entry name" value="RESPONSE REGULATORY DOMAIN-CONTAINING PROTEIN"/>
    <property type="match status" value="1"/>
</dbReference>
<evidence type="ECO:0000313" key="5">
    <source>
        <dbReference type="Proteomes" id="UP000317648"/>
    </source>
</evidence>
<evidence type="ECO:0000313" key="4">
    <source>
        <dbReference type="EMBL" id="QDU94462.1"/>
    </source>
</evidence>
<keyword evidence="1 2" id="KW-0597">Phosphoprotein</keyword>
<evidence type="ECO:0000256" key="1">
    <source>
        <dbReference type="ARBA" id="ARBA00022553"/>
    </source>
</evidence>
<dbReference type="CDD" id="cd00156">
    <property type="entry name" value="REC"/>
    <property type="match status" value="1"/>
</dbReference>
<dbReference type="KEGG" id="lcre:Pla8534_22530"/>
<reference evidence="4 5" key="1">
    <citation type="submission" date="2019-02" db="EMBL/GenBank/DDBJ databases">
        <title>Deep-cultivation of Planctomycetes and their phenomic and genomic characterization uncovers novel biology.</title>
        <authorList>
            <person name="Wiegand S."/>
            <person name="Jogler M."/>
            <person name="Boedeker C."/>
            <person name="Pinto D."/>
            <person name="Vollmers J."/>
            <person name="Rivas-Marin E."/>
            <person name="Kohn T."/>
            <person name="Peeters S.H."/>
            <person name="Heuer A."/>
            <person name="Rast P."/>
            <person name="Oberbeckmann S."/>
            <person name="Bunk B."/>
            <person name="Jeske O."/>
            <person name="Meyerdierks A."/>
            <person name="Storesund J.E."/>
            <person name="Kallscheuer N."/>
            <person name="Luecker S."/>
            <person name="Lage O.M."/>
            <person name="Pohl T."/>
            <person name="Merkel B.J."/>
            <person name="Hornburger P."/>
            <person name="Mueller R.-W."/>
            <person name="Bruemmer F."/>
            <person name="Labrenz M."/>
            <person name="Spormann A.M."/>
            <person name="Op den Camp H."/>
            <person name="Overmann J."/>
            <person name="Amann R."/>
            <person name="Jetten M.S.M."/>
            <person name="Mascher T."/>
            <person name="Medema M.H."/>
            <person name="Devos D.P."/>
            <person name="Kaster A.-K."/>
            <person name="Ovreas L."/>
            <person name="Rohde M."/>
            <person name="Galperin M.Y."/>
            <person name="Jogler C."/>
        </authorList>
    </citation>
    <scope>NUCLEOTIDE SEQUENCE [LARGE SCALE GENOMIC DNA]</scope>
    <source>
        <strain evidence="4 5">Pla85_3_4</strain>
    </source>
</reference>
<proteinExistence type="predicted"/>
<dbReference type="InterPro" id="IPR003594">
    <property type="entry name" value="HATPase_dom"/>
</dbReference>
<dbReference type="PROSITE" id="PS50110">
    <property type="entry name" value="RESPONSE_REGULATORY"/>
    <property type="match status" value="1"/>
</dbReference>
<dbReference type="Pfam" id="PF13581">
    <property type="entry name" value="HATPase_c_2"/>
    <property type="match status" value="1"/>
</dbReference>
<evidence type="ECO:0000256" key="2">
    <source>
        <dbReference type="PROSITE-ProRule" id="PRU00169"/>
    </source>
</evidence>
<dbReference type="AlphaFoldDB" id="A0A518DRK0"/>
<dbReference type="InterPro" id="IPR036890">
    <property type="entry name" value="HATPase_C_sf"/>
</dbReference>
<gene>
    <name evidence="4" type="primary">zraR_5</name>
    <name evidence="4" type="ORF">Pla8534_22530</name>
</gene>
<dbReference type="EMBL" id="CP036433">
    <property type="protein sequence ID" value="QDU94462.1"/>
    <property type="molecule type" value="Genomic_DNA"/>
</dbReference>
<dbReference type="RefSeq" id="WP_145052898.1">
    <property type="nucleotide sequence ID" value="NZ_CP036433.1"/>
</dbReference>
<keyword evidence="5" id="KW-1185">Reference proteome</keyword>
<dbReference type="Pfam" id="PF00072">
    <property type="entry name" value="Response_reg"/>
    <property type="match status" value="1"/>
</dbReference>
<dbReference type="PANTHER" id="PTHR44591">
    <property type="entry name" value="STRESS RESPONSE REGULATOR PROTEIN 1"/>
    <property type="match status" value="1"/>
</dbReference>
<dbReference type="Gene3D" id="3.30.565.10">
    <property type="entry name" value="Histidine kinase-like ATPase, C-terminal domain"/>
    <property type="match status" value="1"/>
</dbReference>
<dbReference type="InterPro" id="IPR001789">
    <property type="entry name" value="Sig_transdc_resp-reg_receiver"/>
</dbReference>
<feature type="domain" description="Response regulatory" evidence="3">
    <location>
        <begin position="6"/>
        <end position="119"/>
    </location>
</feature>
<organism evidence="4 5">
    <name type="scientific">Lignipirellula cremea</name>
    <dbReference type="NCBI Taxonomy" id="2528010"/>
    <lineage>
        <taxon>Bacteria</taxon>
        <taxon>Pseudomonadati</taxon>
        <taxon>Planctomycetota</taxon>
        <taxon>Planctomycetia</taxon>
        <taxon>Pirellulales</taxon>
        <taxon>Pirellulaceae</taxon>
        <taxon>Lignipirellula</taxon>
    </lineage>
</organism>
<dbReference type="OrthoDB" id="9770645at2"/>
<dbReference type="SMART" id="SM00448">
    <property type="entry name" value="REC"/>
    <property type="match status" value="1"/>
</dbReference>
<dbReference type="InterPro" id="IPR011006">
    <property type="entry name" value="CheY-like_superfamily"/>
</dbReference>